<comment type="caution">
    <text evidence="1">The sequence shown here is derived from an EMBL/GenBank/DDBJ whole genome shotgun (WGS) entry which is preliminary data.</text>
</comment>
<name>A0A2N5ZJL7_MUIH1</name>
<accession>A0A2N5ZJL7</accession>
<organism evidence="1 2">
    <name type="scientific">Muiribacterium halophilum</name>
    <dbReference type="NCBI Taxonomy" id="2053465"/>
    <lineage>
        <taxon>Bacteria</taxon>
        <taxon>Candidatus Muiribacteriota</taxon>
        <taxon>Candidatus Muiribacteriia</taxon>
        <taxon>Candidatus Muiribacteriales</taxon>
        <taxon>Candidatus Muiribacteriaceae</taxon>
        <taxon>Candidatus Muiribacterium</taxon>
    </lineage>
</organism>
<evidence type="ECO:0000313" key="2">
    <source>
        <dbReference type="Proteomes" id="UP000234857"/>
    </source>
</evidence>
<sequence length="397" mass="46294">MILNLSNKNDHLNIKDDIKISENSFFVSENVSRQYFTTLYKDNIYISDNPNELALFTNATFDKTGIFLFALTGSCFNLTSPFKNIYSLKNGIKVIRNNLRLVFRKGFSTKTTNTLSIDEAVSIFTSRLSNNKDTNYIPAIDSPEYNAYIELNPGIKSLEINLDETNIDYEFFDRLSAFPIINTSILDLLLIPNDKIKYSTILCGCKDLFSSYKWAITNDRDLTENIIKKSSPIPFEILNRIFEPKVIRDGLSIVRNYIDISSHRKLIEYIFNSKVKPFNNLFNNDKRPFLPFIKDDIKNIVKSLPESVINNNKVDYYPFRCIIDSNNKKRNSILNSHDLHIRFIKKNREILEFMLKELSIKSLGEDTNFKYLNEIELFNTFLFYNYLKRSSIDISIK</sequence>
<dbReference type="Proteomes" id="UP000234857">
    <property type="component" value="Unassembled WGS sequence"/>
</dbReference>
<dbReference type="AlphaFoldDB" id="A0A2N5ZJL7"/>
<reference evidence="1 2" key="1">
    <citation type="submission" date="2017-11" db="EMBL/GenBank/DDBJ databases">
        <title>Genome-resolved metagenomics identifies genetic mobility, metabolic interactions, and unexpected diversity in perchlorate-reducing communities.</title>
        <authorList>
            <person name="Barnum T.P."/>
            <person name="Figueroa I.A."/>
            <person name="Carlstrom C.I."/>
            <person name="Lucas L.N."/>
            <person name="Engelbrektson A.L."/>
            <person name="Coates J.D."/>
        </authorList>
    </citation>
    <scope>NUCLEOTIDE SEQUENCE [LARGE SCALE GENOMIC DNA]</scope>
    <source>
        <strain evidence="1">BM706</strain>
    </source>
</reference>
<dbReference type="EMBL" id="PKTG01000050">
    <property type="protein sequence ID" value="PLX18823.1"/>
    <property type="molecule type" value="Genomic_DNA"/>
</dbReference>
<protein>
    <submittedName>
        <fullName evidence="1">Uncharacterized protein</fullName>
    </submittedName>
</protein>
<gene>
    <name evidence="1" type="ORF">C0601_03765</name>
</gene>
<evidence type="ECO:0000313" key="1">
    <source>
        <dbReference type="EMBL" id="PLX18823.1"/>
    </source>
</evidence>
<proteinExistence type="predicted"/>